<protein>
    <recommendedName>
        <fullName evidence="7">Phosphatidylglycerol--prolipoprotein diacylglyceryl transferase</fullName>
        <ecNumber evidence="7">2.5.1.145</ecNumber>
    </recommendedName>
</protein>
<evidence type="ECO:0000313" key="8">
    <source>
        <dbReference type="EMBL" id="QOP40837.1"/>
    </source>
</evidence>
<feature type="transmembrane region" description="Helical" evidence="7">
    <location>
        <begin position="176"/>
        <end position="193"/>
    </location>
</feature>
<comment type="pathway">
    <text evidence="7">Protein modification; lipoprotein biosynthesis (diacylglyceryl transfer).</text>
</comment>
<gene>
    <name evidence="7 8" type="primary">lgt</name>
    <name evidence="8" type="ORF">FJR03_03415</name>
</gene>
<accession>A0A7M1ATU3</accession>
<reference evidence="8 9" key="1">
    <citation type="submission" date="2019-06" db="EMBL/GenBank/DDBJ databases">
        <title>Sulfurimonas gotlandica sp. nov., a chemoautotrophic and psychrotolerant epsilonproteobacterium isolated from a pelagic redoxcline, and an emended description of the genus Sulfurimonas.</title>
        <authorList>
            <person name="Wang S."/>
            <person name="Jiang L."/>
            <person name="Shao Z."/>
        </authorList>
    </citation>
    <scope>NUCLEOTIDE SEQUENCE [LARGE SCALE GENOMIC DNA]</scope>
    <source>
        <strain evidence="8 9">B2</strain>
    </source>
</reference>
<feature type="transmembrane region" description="Helical" evidence="7">
    <location>
        <begin position="232"/>
        <end position="252"/>
    </location>
</feature>
<dbReference type="NCBIfam" id="TIGR00544">
    <property type="entry name" value="lgt"/>
    <property type="match status" value="1"/>
</dbReference>
<name>A0A7M1ATU3_9BACT</name>
<evidence type="ECO:0000256" key="1">
    <source>
        <dbReference type="ARBA" id="ARBA00007150"/>
    </source>
</evidence>
<feature type="transmembrane region" description="Helical" evidence="7">
    <location>
        <begin position="88"/>
        <end position="111"/>
    </location>
</feature>
<feature type="binding site" evidence="7">
    <location>
        <position position="138"/>
    </location>
    <ligand>
        <name>a 1,2-diacyl-sn-glycero-3-phospho-(1'-sn-glycerol)</name>
        <dbReference type="ChEBI" id="CHEBI:64716"/>
    </ligand>
</feature>
<dbReference type="PANTHER" id="PTHR30589:SF0">
    <property type="entry name" value="PHOSPHATIDYLGLYCEROL--PROLIPOPROTEIN DIACYLGLYCERYL TRANSFERASE"/>
    <property type="match status" value="1"/>
</dbReference>
<dbReference type="EC" id="2.5.1.145" evidence="7"/>
<dbReference type="GO" id="GO:0008961">
    <property type="term" value="F:phosphatidylglycerol-prolipoprotein diacylglyceryl transferase activity"/>
    <property type="evidence" value="ECO:0007669"/>
    <property type="project" value="UniProtKB-UniRule"/>
</dbReference>
<dbReference type="HAMAP" id="MF_01147">
    <property type="entry name" value="Lgt"/>
    <property type="match status" value="1"/>
</dbReference>
<dbReference type="PANTHER" id="PTHR30589">
    <property type="entry name" value="PROLIPOPROTEIN DIACYLGLYCERYL TRANSFERASE"/>
    <property type="match status" value="1"/>
</dbReference>
<feature type="transmembrane region" description="Helical" evidence="7">
    <location>
        <begin position="54"/>
        <end position="76"/>
    </location>
</feature>
<evidence type="ECO:0000256" key="7">
    <source>
        <dbReference type="HAMAP-Rule" id="MF_01147"/>
    </source>
</evidence>
<dbReference type="UniPathway" id="UPA00664"/>
<feature type="transmembrane region" description="Helical" evidence="7">
    <location>
        <begin position="118"/>
        <end position="137"/>
    </location>
</feature>
<keyword evidence="3 7" id="KW-0808">Transferase</keyword>
<dbReference type="EMBL" id="CP041165">
    <property type="protein sequence ID" value="QOP40837.1"/>
    <property type="molecule type" value="Genomic_DNA"/>
</dbReference>
<keyword evidence="2 7" id="KW-1003">Cell membrane</keyword>
<evidence type="ECO:0000256" key="2">
    <source>
        <dbReference type="ARBA" id="ARBA00022475"/>
    </source>
</evidence>
<evidence type="ECO:0000256" key="6">
    <source>
        <dbReference type="ARBA" id="ARBA00023136"/>
    </source>
</evidence>
<comment type="catalytic activity">
    <reaction evidence="7">
        <text>L-cysteinyl-[prolipoprotein] + a 1,2-diacyl-sn-glycero-3-phospho-(1'-sn-glycerol) = an S-1,2-diacyl-sn-glyceryl-L-cysteinyl-[prolipoprotein] + sn-glycerol 1-phosphate + H(+)</text>
        <dbReference type="Rhea" id="RHEA:56712"/>
        <dbReference type="Rhea" id="RHEA-COMP:14679"/>
        <dbReference type="Rhea" id="RHEA-COMP:14680"/>
        <dbReference type="ChEBI" id="CHEBI:15378"/>
        <dbReference type="ChEBI" id="CHEBI:29950"/>
        <dbReference type="ChEBI" id="CHEBI:57685"/>
        <dbReference type="ChEBI" id="CHEBI:64716"/>
        <dbReference type="ChEBI" id="CHEBI:140658"/>
        <dbReference type="EC" id="2.5.1.145"/>
    </reaction>
</comment>
<dbReference type="GO" id="GO:0005886">
    <property type="term" value="C:plasma membrane"/>
    <property type="evidence" value="ECO:0007669"/>
    <property type="project" value="UniProtKB-SubCell"/>
</dbReference>
<keyword evidence="5 7" id="KW-1133">Transmembrane helix</keyword>
<dbReference type="GO" id="GO:0042158">
    <property type="term" value="P:lipoprotein biosynthetic process"/>
    <property type="evidence" value="ECO:0007669"/>
    <property type="project" value="UniProtKB-UniRule"/>
</dbReference>
<comment type="function">
    <text evidence="7">Catalyzes the transfer of the diacylglyceryl group from phosphatidylglycerol to the sulfhydryl group of the N-terminal cysteine of a prolipoprotein, the first step in the formation of mature lipoproteins.</text>
</comment>
<dbReference type="Proteomes" id="UP000593910">
    <property type="component" value="Chromosome"/>
</dbReference>
<comment type="subcellular location">
    <subcellularLocation>
        <location evidence="7">Cell membrane</location>
        <topology evidence="7">Multi-pass membrane protein</topology>
    </subcellularLocation>
</comment>
<keyword evidence="6 7" id="KW-0472">Membrane</keyword>
<keyword evidence="8" id="KW-0449">Lipoprotein</keyword>
<evidence type="ECO:0000313" key="9">
    <source>
        <dbReference type="Proteomes" id="UP000593910"/>
    </source>
</evidence>
<sequence length="257" mass="29382">MEHLIWSVDPVALSLGGMQVYWYGILFAAAILVGLEIMKWIYKKENKELQELDSMFLYVVIGIVIGARLGHCLFYEPDYYLAHPIEILYVWKGGLASHGGGLGALLGIYLYKRKHSLNLLWFLDKIAIPTAFFAFFVRMGNLMNSEILGKVSDVSWAIVFSRVDKLPRHPAQLYEALSYLLIGLVLFSIYIKFRDKLKDGFLFGLFLTLVFIVRFLVEFVKERQADYAADMLLSTGQLLSIPFIVLGVYLMLRSCKK</sequence>
<comment type="similarity">
    <text evidence="1 7">Belongs to the Lgt family.</text>
</comment>
<evidence type="ECO:0000256" key="4">
    <source>
        <dbReference type="ARBA" id="ARBA00022692"/>
    </source>
</evidence>
<dbReference type="KEGG" id="smax:FJR03_03415"/>
<dbReference type="AlphaFoldDB" id="A0A7M1ATU3"/>
<evidence type="ECO:0000256" key="3">
    <source>
        <dbReference type="ARBA" id="ARBA00022679"/>
    </source>
</evidence>
<feature type="transmembrane region" description="Helical" evidence="7">
    <location>
        <begin position="200"/>
        <end position="220"/>
    </location>
</feature>
<dbReference type="Pfam" id="PF01790">
    <property type="entry name" value="LGT"/>
    <property type="match status" value="1"/>
</dbReference>
<feature type="transmembrane region" description="Helical" evidence="7">
    <location>
        <begin position="20"/>
        <end position="42"/>
    </location>
</feature>
<organism evidence="8 9">
    <name type="scientific">Sulfurimonas marina</name>
    <dbReference type="NCBI Taxonomy" id="2590551"/>
    <lineage>
        <taxon>Bacteria</taxon>
        <taxon>Pseudomonadati</taxon>
        <taxon>Campylobacterota</taxon>
        <taxon>Epsilonproteobacteria</taxon>
        <taxon>Campylobacterales</taxon>
        <taxon>Sulfurimonadaceae</taxon>
        <taxon>Sulfurimonas</taxon>
    </lineage>
</organism>
<dbReference type="InterPro" id="IPR001640">
    <property type="entry name" value="Lgt"/>
</dbReference>
<keyword evidence="9" id="KW-1185">Reference proteome</keyword>
<dbReference type="RefSeq" id="WP_193114258.1">
    <property type="nucleotide sequence ID" value="NZ_CP041165.1"/>
</dbReference>
<evidence type="ECO:0000256" key="5">
    <source>
        <dbReference type="ARBA" id="ARBA00022989"/>
    </source>
</evidence>
<keyword evidence="4 7" id="KW-0812">Transmembrane</keyword>
<proteinExistence type="inferred from homology"/>